<sequence>MADGEAALKFQVTVQDEAVLDRDRALVAFLKARIAEREEVAGRDEERLLAGVAQCLLEFEEKFDHPHRGDDRYSFFAGQLQALGWSLRCTAAVFSGHPDFQENFRP</sequence>
<protein>
    <submittedName>
        <fullName evidence="1">Uncharacterized protein</fullName>
    </submittedName>
</protein>
<organism evidence="1">
    <name type="scientific">Streptomyces sp. 14R-10</name>
    <dbReference type="NCBI Taxonomy" id="1442159"/>
    <lineage>
        <taxon>Bacteria</taxon>
        <taxon>Bacillati</taxon>
        <taxon>Actinomycetota</taxon>
        <taxon>Actinomycetes</taxon>
        <taxon>Kitasatosporales</taxon>
        <taxon>Streptomycetaceae</taxon>
        <taxon>Streptomyces</taxon>
    </lineage>
</organism>
<dbReference type="RefSeq" id="WP_024127898.1">
    <property type="nucleotide sequence ID" value="NC_023316.1"/>
</dbReference>
<accession>W0FXZ5</accession>
<proteinExistence type="predicted"/>
<dbReference type="EMBL" id="KF501372">
    <property type="protein sequence ID" value="AHF46172.1"/>
    <property type="molecule type" value="Genomic_DNA"/>
</dbReference>
<geneLocation type="plasmid" evidence="1">
    <name>pZL1</name>
</geneLocation>
<keyword evidence="1" id="KW-0614">Plasmid</keyword>
<name>W0FXZ5_9ACTN</name>
<reference evidence="1" key="1">
    <citation type="submission" date="2013-08" db="EMBL/GenBank/DDBJ databases">
        <title>Two distinct conjugal transfer systems on Streptomyces plasmid pZL1.</title>
        <authorList>
            <person name="Zhao L."/>
            <person name="Zhong L."/>
            <person name="Qin Z."/>
        </authorList>
    </citation>
    <scope>NUCLEOTIDE SEQUENCE</scope>
    <source>
        <strain evidence="1">14R-10</strain>
        <plasmid evidence="1">pZL1</plasmid>
    </source>
</reference>
<dbReference type="AlphaFoldDB" id="W0FXZ5"/>
<evidence type="ECO:0000313" key="1">
    <source>
        <dbReference type="EMBL" id="AHF46172.1"/>
    </source>
</evidence>
<gene>
    <name evidence="1" type="ORF">pZL1.7c</name>
</gene>